<accession>A0A1I7YYD0</accession>
<dbReference type="WBParaSite" id="L893_g20943.t1">
    <property type="protein sequence ID" value="L893_g20943.t1"/>
    <property type="gene ID" value="L893_g20943"/>
</dbReference>
<proteinExistence type="predicted"/>
<evidence type="ECO:0000313" key="4">
    <source>
        <dbReference type="WBParaSite" id="L893_g20943.t1"/>
    </source>
</evidence>
<evidence type="ECO:0000256" key="2">
    <source>
        <dbReference type="SAM" id="SignalP"/>
    </source>
</evidence>
<feature type="chain" id="PRO_5009312739" evidence="2">
    <location>
        <begin position="21"/>
        <end position="239"/>
    </location>
</feature>
<sequence length="239" mass="26254">MFTRSPFSLWILGFWKSVLGAQEGRDQSRRPRGICKLGARISRVHFRSPRRRRCHGDSAPSEPASSPPRQEARRVGGGRVPPRKRTAVFPKDLTDDPLGVPEKEDACPWRRLAPPGQSPFSKDGQLIEQGAFLGFLILSRCSPGTDKRDNTLFPRLLRSKSGTGSCALYKGLIPGGNVLGKSPTPSRRAEVSREGALGFQGLPFSIPGSFPVSFASHGQCRPNTPGLDDRRFQSCFLML</sequence>
<keyword evidence="3" id="KW-1185">Reference proteome</keyword>
<protein>
    <submittedName>
        <fullName evidence="4">Secreted protein</fullName>
    </submittedName>
</protein>
<feature type="signal peptide" evidence="2">
    <location>
        <begin position="1"/>
        <end position="20"/>
    </location>
</feature>
<name>A0A1I7YYD0_9BILA</name>
<organism evidence="3 4">
    <name type="scientific">Steinernema glaseri</name>
    <dbReference type="NCBI Taxonomy" id="37863"/>
    <lineage>
        <taxon>Eukaryota</taxon>
        <taxon>Metazoa</taxon>
        <taxon>Ecdysozoa</taxon>
        <taxon>Nematoda</taxon>
        <taxon>Chromadorea</taxon>
        <taxon>Rhabditida</taxon>
        <taxon>Tylenchina</taxon>
        <taxon>Panagrolaimomorpha</taxon>
        <taxon>Strongyloidoidea</taxon>
        <taxon>Steinernematidae</taxon>
        <taxon>Steinernema</taxon>
    </lineage>
</organism>
<evidence type="ECO:0000313" key="3">
    <source>
        <dbReference type="Proteomes" id="UP000095287"/>
    </source>
</evidence>
<feature type="compositionally biased region" description="Low complexity" evidence="1">
    <location>
        <begin position="58"/>
        <end position="68"/>
    </location>
</feature>
<dbReference type="AlphaFoldDB" id="A0A1I7YYD0"/>
<dbReference type="Proteomes" id="UP000095287">
    <property type="component" value="Unplaced"/>
</dbReference>
<reference evidence="4" key="1">
    <citation type="submission" date="2016-11" db="UniProtKB">
        <authorList>
            <consortium name="WormBaseParasite"/>
        </authorList>
    </citation>
    <scope>IDENTIFICATION</scope>
</reference>
<feature type="region of interest" description="Disordered" evidence="1">
    <location>
        <begin position="48"/>
        <end position="101"/>
    </location>
</feature>
<keyword evidence="2" id="KW-0732">Signal</keyword>
<evidence type="ECO:0000256" key="1">
    <source>
        <dbReference type="SAM" id="MobiDB-lite"/>
    </source>
</evidence>